<evidence type="ECO:0000313" key="2">
    <source>
        <dbReference type="EMBL" id="KAG5650948.1"/>
    </source>
</evidence>
<keyword evidence="3" id="KW-1185">Reference proteome</keyword>
<dbReference type="AlphaFoldDB" id="A0A9P7GJ19"/>
<feature type="non-terminal residue" evidence="2">
    <location>
        <position position="1"/>
    </location>
</feature>
<evidence type="ECO:0000313" key="3">
    <source>
        <dbReference type="Proteomes" id="UP000717328"/>
    </source>
</evidence>
<dbReference type="EMBL" id="JABCKI010000328">
    <property type="protein sequence ID" value="KAG5650948.1"/>
    <property type="molecule type" value="Genomic_DNA"/>
</dbReference>
<evidence type="ECO:0000256" key="1">
    <source>
        <dbReference type="SAM" id="Coils"/>
    </source>
</evidence>
<proteinExistence type="predicted"/>
<comment type="caution">
    <text evidence="2">The sequence shown here is derived from an EMBL/GenBank/DDBJ whole genome shotgun (WGS) entry which is preliminary data.</text>
</comment>
<reference evidence="2" key="2">
    <citation type="submission" date="2021-10" db="EMBL/GenBank/DDBJ databases">
        <title>Phylogenomics reveals ancestral predisposition of the termite-cultivated fungus Termitomyces towards a domesticated lifestyle.</title>
        <authorList>
            <person name="Auxier B."/>
            <person name="Grum-Grzhimaylo A."/>
            <person name="Cardenas M.E."/>
            <person name="Lodge J.D."/>
            <person name="Laessoe T."/>
            <person name="Pedersen O."/>
            <person name="Smith M.E."/>
            <person name="Kuyper T.W."/>
            <person name="Franco-Molano E.A."/>
            <person name="Baroni T.J."/>
            <person name="Aanen D.K."/>
        </authorList>
    </citation>
    <scope>NUCLEOTIDE SEQUENCE</scope>
    <source>
        <strain evidence="2">D49</strain>
    </source>
</reference>
<name>A0A9P7GJ19_9AGAR</name>
<dbReference type="OrthoDB" id="2322499at2759"/>
<organism evidence="2 3">
    <name type="scientific">Sphagnurus paluster</name>
    <dbReference type="NCBI Taxonomy" id="117069"/>
    <lineage>
        <taxon>Eukaryota</taxon>
        <taxon>Fungi</taxon>
        <taxon>Dikarya</taxon>
        <taxon>Basidiomycota</taxon>
        <taxon>Agaricomycotina</taxon>
        <taxon>Agaricomycetes</taxon>
        <taxon>Agaricomycetidae</taxon>
        <taxon>Agaricales</taxon>
        <taxon>Tricholomatineae</taxon>
        <taxon>Lyophyllaceae</taxon>
        <taxon>Sphagnurus</taxon>
    </lineage>
</organism>
<dbReference type="Proteomes" id="UP000717328">
    <property type="component" value="Unassembled WGS sequence"/>
</dbReference>
<reference evidence="2" key="1">
    <citation type="submission" date="2021-02" db="EMBL/GenBank/DDBJ databases">
        <authorList>
            <person name="Nieuwenhuis M."/>
            <person name="Van De Peppel L.J.J."/>
        </authorList>
    </citation>
    <scope>NUCLEOTIDE SEQUENCE</scope>
    <source>
        <strain evidence="2">D49</strain>
    </source>
</reference>
<accession>A0A9P7GJ19</accession>
<keyword evidence="1" id="KW-0175">Coiled coil</keyword>
<gene>
    <name evidence="2" type="ORF">H0H81_010426</name>
</gene>
<sequence>LEPKDLLSLTRTSKTFREALTSREFVTVWKALRERLDGPACPPDFSEPQWAALIFGGTTCQCCGTKGVQQVIWTLRRRVCAGCQKRNLVIQSRFSKSYPSIDEEIMDFLPFTHARGRQVSKSKYFWPSDVHRISAQWESRKNDVRMLKPNAPEQLENYRRQRREAVSQIKQHAAICETWDVESAIQRANDNRKLSQDRLNAMEARQT</sequence>
<evidence type="ECO:0008006" key="4">
    <source>
        <dbReference type="Google" id="ProtNLM"/>
    </source>
</evidence>
<protein>
    <recommendedName>
        <fullName evidence="4">F-box domain-containing protein</fullName>
    </recommendedName>
</protein>
<feature type="coiled-coil region" evidence="1">
    <location>
        <begin position="155"/>
        <end position="205"/>
    </location>
</feature>